<keyword evidence="3" id="KW-1185">Reference proteome</keyword>
<feature type="compositionally biased region" description="Pro residues" evidence="1">
    <location>
        <begin position="16"/>
        <end position="28"/>
    </location>
</feature>
<feature type="region of interest" description="Disordered" evidence="1">
    <location>
        <begin position="1"/>
        <end position="32"/>
    </location>
</feature>
<dbReference type="AlphaFoldDB" id="A0A077ZHK9"/>
<evidence type="ECO:0000313" key="3">
    <source>
        <dbReference type="Proteomes" id="UP000030665"/>
    </source>
</evidence>
<name>A0A077ZHK9_TRITR</name>
<protein>
    <submittedName>
        <fullName evidence="2">Uncharacterized protein</fullName>
    </submittedName>
</protein>
<dbReference type="EMBL" id="HG806763">
    <property type="protein sequence ID" value="CDW59862.1"/>
    <property type="molecule type" value="Genomic_DNA"/>
</dbReference>
<accession>A0A077ZHK9</accession>
<organism evidence="2 3">
    <name type="scientific">Trichuris trichiura</name>
    <name type="common">Whipworm</name>
    <name type="synonym">Trichocephalus trichiurus</name>
    <dbReference type="NCBI Taxonomy" id="36087"/>
    <lineage>
        <taxon>Eukaryota</taxon>
        <taxon>Metazoa</taxon>
        <taxon>Ecdysozoa</taxon>
        <taxon>Nematoda</taxon>
        <taxon>Enoplea</taxon>
        <taxon>Dorylaimia</taxon>
        <taxon>Trichinellida</taxon>
        <taxon>Trichuridae</taxon>
        <taxon>Trichuris</taxon>
    </lineage>
</organism>
<reference evidence="2" key="2">
    <citation type="submission" date="2014-03" db="EMBL/GenBank/DDBJ databases">
        <title>The whipworm genome and dual-species transcriptomics of an intimate host-pathogen interaction.</title>
        <authorList>
            <person name="Foth B.J."/>
            <person name="Tsai I.J."/>
            <person name="Reid A.J."/>
            <person name="Bancroft A.J."/>
            <person name="Nichol S."/>
            <person name="Tracey A."/>
            <person name="Holroyd N."/>
            <person name="Cotton J.A."/>
            <person name="Stanley E.J."/>
            <person name="Zarowiecki M."/>
            <person name="Liu J.Z."/>
            <person name="Huckvale T."/>
            <person name="Cooper P.J."/>
            <person name="Grencis R.K."/>
            <person name="Berriman M."/>
        </authorList>
    </citation>
    <scope>NUCLEOTIDE SEQUENCE [LARGE SCALE GENOMIC DNA]</scope>
</reference>
<dbReference type="Proteomes" id="UP000030665">
    <property type="component" value="Unassembled WGS sequence"/>
</dbReference>
<evidence type="ECO:0000313" key="2">
    <source>
        <dbReference type="EMBL" id="CDW59862.1"/>
    </source>
</evidence>
<reference evidence="2" key="1">
    <citation type="submission" date="2014-01" db="EMBL/GenBank/DDBJ databases">
        <authorList>
            <person name="Aslett M."/>
        </authorList>
    </citation>
    <scope>NUCLEOTIDE SEQUENCE</scope>
</reference>
<evidence type="ECO:0000256" key="1">
    <source>
        <dbReference type="SAM" id="MobiDB-lite"/>
    </source>
</evidence>
<gene>
    <name evidence="2" type="ORF">TTRE_0000820401</name>
</gene>
<proteinExistence type="predicted"/>
<sequence length="108" mass="12014">MKNVLTYKNAERKPNGEPPAGPERPLPTDPRKPMENVIKASVILEHVSQCALDLRPKIIRHESLFHLGHIKEALYIKSNSTINCDNGLSVSAVWGALINKFQCCALLN</sequence>